<comment type="caution">
    <text evidence="5">The sequence shown here is derived from an EMBL/GenBank/DDBJ whole genome shotgun (WGS) entry which is preliminary data.</text>
</comment>
<dbReference type="InterPro" id="IPR036388">
    <property type="entry name" value="WH-like_DNA-bd_sf"/>
</dbReference>
<dbReference type="InterPro" id="IPR011991">
    <property type="entry name" value="ArsR-like_HTH"/>
</dbReference>
<dbReference type="Pfam" id="PF01022">
    <property type="entry name" value="HTH_5"/>
    <property type="match status" value="1"/>
</dbReference>
<evidence type="ECO:0000256" key="1">
    <source>
        <dbReference type="ARBA" id="ARBA00023015"/>
    </source>
</evidence>
<dbReference type="InterPro" id="IPR036390">
    <property type="entry name" value="WH_DNA-bd_sf"/>
</dbReference>
<organism evidence="5 6">
    <name type="scientific">Mesorhizobium tianshanense</name>
    <dbReference type="NCBI Taxonomy" id="39844"/>
    <lineage>
        <taxon>Bacteria</taxon>
        <taxon>Pseudomonadati</taxon>
        <taxon>Pseudomonadota</taxon>
        <taxon>Alphaproteobacteria</taxon>
        <taxon>Hyphomicrobiales</taxon>
        <taxon>Phyllobacteriaceae</taxon>
        <taxon>Mesorhizobium</taxon>
    </lineage>
</organism>
<dbReference type="AlphaFoldDB" id="A0A562MQ43"/>
<dbReference type="NCBIfam" id="NF033788">
    <property type="entry name" value="HTH_metalloreg"/>
    <property type="match status" value="1"/>
</dbReference>
<dbReference type="SUPFAM" id="SSF46785">
    <property type="entry name" value="Winged helix' DNA-binding domain"/>
    <property type="match status" value="1"/>
</dbReference>
<dbReference type="InterPro" id="IPR051011">
    <property type="entry name" value="Metal_resp_trans_reg"/>
</dbReference>
<dbReference type="GO" id="GO:0003700">
    <property type="term" value="F:DNA-binding transcription factor activity"/>
    <property type="evidence" value="ECO:0007669"/>
    <property type="project" value="InterPro"/>
</dbReference>
<dbReference type="EMBL" id="VLKT01000068">
    <property type="protein sequence ID" value="TWI22043.1"/>
    <property type="molecule type" value="Genomic_DNA"/>
</dbReference>
<gene>
    <name evidence="5" type="ORF">IQ26_06724</name>
</gene>
<dbReference type="InterPro" id="IPR001845">
    <property type="entry name" value="HTH_ArsR_DNA-bd_dom"/>
</dbReference>
<reference evidence="5 6" key="1">
    <citation type="journal article" date="2015" name="Stand. Genomic Sci.">
        <title>Genomic Encyclopedia of Bacterial and Archaeal Type Strains, Phase III: the genomes of soil and plant-associated and newly described type strains.</title>
        <authorList>
            <person name="Whitman W.B."/>
            <person name="Woyke T."/>
            <person name="Klenk H.P."/>
            <person name="Zhou Y."/>
            <person name="Lilburn T.G."/>
            <person name="Beck B.J."/>
            <person name="De Vos P."/>
            <person name="Vandamme P."/>
            <person name="Eisen J.A."/>
            <person name="Garrity G."/>
            <person name="Hugenholtz P."/>
            <person name="Kyrpides N.C."/>
        </authorList>
    </citation>
    <scope>NUCLEOTIDE SEQUENCE [LARGE SCALE GENOMIC DNA]</scope>
    <source>
        <strain evidence="5 6">CGMCC 1.2546</strain>
    </source>
</reference>
<dbReference type="Gene3D" id="1.10.10.10">
    <property type="entry name" value="Winged helix-like DNA-binding domain superfamily/Winged helix DNA-binding domain"/>
    <property type="match status" value="1"/>
</dbReference>
<proteinExistence type="predicted"/>
<keyword evidence="1" id="KW-0805">Transcription regulation</keyword>
<accession>A0A562MQ43</accession>
<feature type="domain" description="HTH arsR-type" evidence="4">
    <location>
        <begin position="6"/>
        <end position="99"/>
    </location>
</feature>
<dbReference type="SMART" id="SM00418">
    <property type="entry name" value="HTH_ARSR"/>
    <property type="match status" value="1"/>
</dbReference>
<evidence type="ECO:0000313" key="6">
    <source>
        <dbReference type="Proteomes" id="UP000317122"/>
    </source>
</evidence>
<keyword evidence="3" id="KW-0804">Transcription</keyword>
<dbReference type="GO" id="GO:0003677">
    <property type="term" value="F:DNA binding"/>
    <property type="evidence" value="ECO:0007669"/>
    <property type="project" value="UniProtKB-KW"/>
</dbReference>
<name>A0A562MQ43_9HYPH</name>
<dbReference type="PANTHER" id="PTHR43132">
    <property type="entry name" value="ARSENICAL RESISTANCE OPERON REPRESSOR ARSR-RELATED"/>
    <property type="match status" value="1"/>
</dbReference>
<dbReference type="PROSITE" id="PS50987">
    <property type="entry name" value="HTH_ARSR_2"/>
    <property type="match status" value="1"/>
</dbReference>
<dbReference type="RefSeq" id="WP_145722696.1">
    <property type="nucleotide sequence ID" value="NZ_BSPF01000143.1"/>
</dbReference>
<dbReference type="OrthoDB" id="194599at2"/>
<evidence type="ECO:0000259" key="4">
    <source>
        <dbReference type="PROSITE" id="PS50987"/>
    </source>
</evidence>
<dbReference type="CDD" id="cd00090">
    <property type="entry name" value="HTH_ARSR"/>
    <property type="match status" value="1"/>
</dbReference>
<sequence>MVSERLVANAGYVAEFLALIGSEKRLLMLIHLAEGELSVGDLAMRVGLSQSALSQHLARLLRLDIVARRRERQNVYYSCKSKLAREILDLLAGLVATDKLPSSRLQKYDEGARRFEAA</sequence>
<keyword evidence="6" id="KW-1185">Reference proteome</keyword>
<keyword evidence="2 5" id="KW-0238">DNA-binding</keyword>
<dbReference type="Proteomes" id="UP000317122">
    <property type="component" value="Unassembled WGS sequence"/>
</dbReference>
<evidence type="ECO:0000256" key="3">
    <source>
        <dbReference type="ARBA" id="ARBA00023163"/>
    </source>
</evidence>
<evidence type="ECO:0000256" key="2">
    <source>
        <dbReference type="ARBA" id="ARBA00023125"/>
    </source>
</evidence>
<evidence type="ECO:0000313" key="5">
    <source>
        <dbReference type="EMBL" id="TWI22043.1"/>
    </source>
</evidence>
<dbReference type="PRINTS" id="PR00778">
    <property type="entry name" value="HTHARSR"/>
</dbReference>
<protein>
    <submittedName>
        <fullName evidence="5">DNA-binding HxlR family transcriptional regulator</fullName>
    </submittedName>
</protein>
<dbReference type="PANTHER" id="PTHR43132:SF2">
    <property type="entry name" value="ARSENICAL RESISTANCE OPERON REPRESSOR ARSR-RELATED"/>
    <property type="match status" value="1"/>
</dbReference>